<evidence type="ECO:0000313" key="5">
    <source>
        <dbReference type="Proteomes" id="UP001054889"/>
    </source>
</evidence>
<dbReference type="EMBL" id="BQKI01000001">
    <property type="protein sequence ID" value="GJM84898.1"/>
    <property type="molecule type" value="Genomic_DNA"/>
</dbReference>
<dbReference type="InterPro" id="IPR051106">
    <property type="entry name" value="RNA-bind/splicing_reg"/>
</dbReference>
<keyword evidence="1 2" id="KW-0694">RNA-binding</keyword>
<dbReference type="PANTHER" id="PTHR48028">
    <property type="entry name" value="GLYCINE-RICH RNA-BINDING PROTEIN RZ1A"/>
    <property type="match status" value="1"/>
</dbReference>
<evidence type="ECO:0000313" key="4">
    <source>
        <dbReference type="EMBL" id="GJM84898.1"/>
    </source>
</evidence>
<dbReference type="InterPro" id="IPR035979">
    <property type="entry name" value="RBD_domain_sf"/>
</dbReference>
<comment type="caution">
    <text evidence="4">The sequence shown here is derived from an EMBL/GenBank/DDBJ whole genome shotgun (WGS) entry which is preliminary data.</text>
</comment>
<evidence type="ECO:0000259" key="3">
    <source>
        <dbReference type="PROSITE" id="PS50102"/>
    </source>
</evidence>
<keyword evidence="5" id="KW-1185">Reference proteome</keyword>
<name>A0AAV5BEB2_ELECO</name>
<proteinExistence type="predicted"/>
<dbReference type="AlphaFoldDB" id="A0AAV5BEB2"/>
<reference evidence="4" key="2">
    <citation type="submission" date="2021-12" db="EMBL/GenBank/DDBJ databases">
        <title>Resequencing data analysis of finger millet.</title>
        <authorList>
            <person name="Hatakeyama M."/>
            <person name="Aluri S."/>
            <person name="Balachadran M.T."/>
            <person name="Sivarajan S.R."/>
            <person name="Poveda L."/>
            <person name="Shimizu-Inatsugi R."/>
            <person name="Schlapbach R."/>
            <person name="Sreeman S.M."/>
            <person name="Shimizu K.K."/>
        </authorList>
    </citation>
    <scope>NUCLEOTIDE SEQUENCE</scope>
</reference>
<dbReference type="Proteomes" id="UP001054889">
    <property type="component" value="Unassembled WGS sequence"/>
</dbReference>
<dbReference type="SUPFAM" id="SSF54928">
    <property type="entry name" value="RNA-binding domain, RBD"/>
    <property type="match status" value="1"/>
</dbReference>
<protein>
    <recommendedName>
        <fullName evidence="3">RRM domain-containing protein</fullName>
    </recommendedName>
</protein>
<dbReference type="Pfam" id="PF00076">
    <property type="entry name" value="RRM_1"/>
    <property type="match status" value="1"/>
</dbReference>
<dbReference type="GO" id="GO:0003723">
    <property type="term" value="F:RNA binding"/>
    <property type="evidence" value="ECO:0007669"/>
    <property type="project" value="UniProtKB-UniRule"/>
</dbReference>
<gene>
    <name evidence="4" type="primary">ga00611</name>
    <name evidence="4" type="ORF">PR202_ga00611</name>
</gene>
<dbReference type="PROSITE" id="PS50102">
    <property type="entry name" value="RRM"/>
    <property type="match status" value="1"/>
</dbReference>
<accession>A0AAV5BEB2</accession>
<organism evidence="4 5">
    <name type="scientific">Eleusine coracana subsp. coracana</name>
    <dbReference type="NCBI Taxonomy" id="191504"/>
    <lineage>
        <taxon>Eukaryota</taxon>
        <taxon>Viridiplantae</taxon>
        <taxon>Streptophyta</taxon>
        <taxon>Embryophyta</taxon>
        <taxon>Tracheophyta</taxon>
        <taxon>Spermatophyta</taxon>
        <taxon>Magnoliopsida</taxon>
        <taxon>Liliopsida</taxon>
        <taxon>Poales</taxon>
        <taxon>Poaceae</taxon>
        <taxon>PACMAD clade</taxon>
        <taxon>Chloridoideae</taxon>
        <taxon>Cynodonteae</taxon>
        <taxon>Eleusininae</taxon>
        <taxon>Eleusine</taxon>
    </lineage>
</organism>
<feature type="domain" description="RRM" evidence="3">
    <location>
        <begin position="18"/>
        <end position="97"/>
    </location>
</feature>
<dbReference type="SMART" id="SM00360">
    <property type="entry name" value="RRM"/>
    <property type="match status" value="1"/>
</dbReference>
<dbReference type="InterPro" id="IPR000504">
    <property type="entry name" value="RRM_dom"/>
</dbReference>
<sequence length="104" mass="11690">MSAPWWDPNYKDLIGPEYRCYVSNLPFSADAFASYNPLIAEVSSAAPVSVVYDRETGRSRGFGFVQFDDESSMNNAVQGMYGQQLGGRNITVSRAKDRPRRWKA</sequence>
<dbReference type="PANTHER" id="PTHR48028:SF2">
    <property type="entry name" value="GLYCINE-RICH RNA-BINDING PROTEIN RZ1A"/>
    <property type="match status" value="1"/>
</dbReference>
<reference evidence="4" key="1">
    <citation type="journal article" date="2018" name="DNA Res.">
        <title>Multiple hybrid de novo genome assembly of finger millet, an orphan allotetraploid crop.</title>
        <authorList>
            <person name="Hatakeyama M."/>
            <person name="Aluri S."/>
            <person name="Balachadran M.T."/>
            <person name="Sivarajan S.R."/>
            <person name="Patrignani A."/>
            <person name="Gruter S."/>
            <person name="Poveda L."/>
            <person name="Shimizu-Inatsugi R."/>
            <person name="Baeten J."/>
            <person name="Francoijs K.J."/>
            <person name="Nataraja K.N."/>
            <person name="Reddy Y.A.N."/>
            <person name="Phadnis S."/>
            <person name="Ravikumar R.L."/>
            <person name="Schlapbach R."/>
            <person name="Sreeman S.M."/>
            <person name="Shimizu K.K."/>
        </authorList>
    </citation>
    <scope>NUCLEOTIDE SEQUENCE</scope>
</reference>
<evidence type="ECO:0000256" key="2">
    <source>
        <dbReference type="PROSITE-ProRule" id="PRU00176"/>
    </source>
</evidence>
<dbReference type="Gene3D" id="3.30.70.330">
    <property type="match status" value="1"/>
</dbReference>
<dbReference type="InterPro" id="IPR012677">
    <property type="entry name" value="Nucleotide-bd_a/b_plait_sf"/>
</dbReference>
<evidence type="ECO:0000256" key="1">
    <source>
        <dbReference type="ARBA" id="ARBA00022884"/>
    </source>
</evidence>